<dbReference type="STRING" id="349161.Dred_2479"/>
<dbReference type="PANTHER" id="PTHR42698:SF1">
    <property type="entry name" value="GTPASE ERA, MITOCHONDRIAL"/>
    <property type="match status" value="1"/>
</dbReference>
<dbReference type="HOGENOM" id="CLU_038009_0_2_9"/>
<evidence type="ECO:0000256" key="1">
    <source>
        <dbReference type="ARBA" id="ARBA00007921"/>
    </source>
</evidence>
<dbReference type="NCBIfam" id="TIGR00231">
    <property type="entry name" value="small_GTP"/>
    <property type="match status" value="1"/>
</dbReference>
<dbReference type="GO" id="GO:0003924">
    <property type="term" value="F:GTPase activity"/>
    <property type="evidence" value="ECO:0007669"/>
    <property type="project" value="UniProtKB-UniRule"/>
</dbReference>
<dbReference type="GO" id="GO:0043024">
    <property type="term" value="F:ribosomal small subunit binding"/>
    <property type="evidence" value="ECO:0007669"/>
    <property type="project" value="TreeGrafter"/>
</dbReference>
<feature type="region of interest" description="G4" evidence="9">
    <location>
        <begin position="126"/>
        <end position="129"/>
    </location>
</feature>
<dbReference type="AlphaFoldDB" id="A4J7D6"/>
<dbReference type="FunFam" id="3.40.50.300:FF:000094">
    <property type="entry name" value="GTPase Era"/>
    <property type="match status" value="1"/>
</dbReference>
<dbReference type="eggNOG" id="COG1159">
    <property type="taxonomic scope" value="Bacteria"/>
</dbReference>
<dbReference type="GO" id="GO:0000028">
    <property type="term" value="P:ribosomal small subunit assembly"/>
    <property type="evidence" value="ECO:0007669"/>
    <property type="project" value="TreeGrafter"/>
</dbReference>
<proteinExistence type="inferred from homology"/>
<evidence type="ECO:0000256" key="5">
    <source>
        <dbReference type="ARBA" id="ARBA00022884"/>
    </source>
</evidence>
<name>A4J7D6_DESRM</name>
<dbReference type="NCBIfam" id="TIGR00436">
    <property type="entry name" value="era"/>
    <property type="match status" value="1"/>
</dbReference>
<feature type="domain" description="KH type-2" evidence="11">
    <location>
        <begin position="207"/>
        <end position="284"/>
    </location>
</feature>
<comment type="subcellular location">
    <subcellularLocation>
        <location evidence="8">Cytoplasm</location>
    </subcellularLocation>
    <subcellularLocation>
        <location evidence="8">Cell membrane</location>
        <topology evidence="8">Peripheral membrane protein</topology>
    </subcellularLocation>
</comment>
<evidence type="ECO:0000259" key="12">
    <source>
        <dbReference type="PROSITE" id="PS51713"/>
    </source>
</evidence>
<sequence>MLNTPEGYRSGFVALVGRPNVGKSTLLNKLVGQKVAIMSDKPQTTRHKIHSVLTRNDAQMVFLDTPGIHKPRHKLGEYMVDVALGALKEVDVALFLVEASEAPGPGDQYIAEQLKGIKTPVFLMLNKVDLIQREAVLERILQYKDLLPFAEVIPVSALAGENVERLIDTIIKYLPEGPQYYPADMVTDRPERFIMAEIIREKVLHLTSEEIPHSVAVVVEQIKERNNGVVAVSAVIYTERDSQKAILIGKGGNMLKEVGRRSREEIENLLGSKVFLELWVKVKKDWRNKMTDIRNFGFTKED</sequence>
<dbReference type="InterPro" id="IPR009019">
    <property type="entry name" value="KH_sf_prok-type"/>
</dbReference>
<gene>
    <name evidence="8" type="primary">era</name>
    <name evidence="13" type="ordered locus">Dred_2479</name>
</gene>
<evidence type="ECO:0000256" key="8">
    <source>
        <dbReference type="HAMAP-Rule" id="MF_00367"/>
    </source>
</evidence>
<evidence type="ECO:0000313" key="13">
    <source>
        <dbReference type="EMBL" id="ABO50989.1"/>
    </source>
</evidence>
<dbReference type="InterPro" id="IPR006073">
    <property type="entry name" value="GTP-bd"/>
</dbReference>
<dbReference type="InterPro" id="IPR030388">
    <property type="entry name" value="G_ERA_dom"/>
</dbReference>
<evidence type="ECO:0000256" key="6">
    <source>
        <dbReference type="ARBA" id="ARBA00023134"/>
    </source>
</evidence>
<dbReference type="KEGG" id="drm:Dred_2479"/>
<comment type="similarity">
    <text evidence="1 8 9 10">Belongs to the TRAFAC class TrmE-Era-EngA-EngB-Septin-like GTPase superfamily. Era GTPase family.</text>
</comment>
<reference evidence="13 14" key="1">
    <citation type="submission" date="2007-03" db="EMBL/GenBank/DDBJ databases">
        <title>Complete sequence of Desulfotomaculum reducens MI-1.</title>
        <authorList>
            <consortium name="US DOE Joint Genome Institute"/>
            <person name="Copeland A."/>
            <person name="Lucas S."/>
            <person name="Lapidus A."/>
            <person name="Barry K."/>
            <person name="Detter J.C."/>
            <person name="Glavina del Rio T."/>
            <person name="Hammon N."/>
            <person name="Israni S."/>
            <person name="Dalin E."/>
            <person name="Tice H."/>
            <person name="Pitluck S."/>
            <person name="Sims D."/>
            <person name="Brettin T."/>
            <person name="Bruce D."/>
            <person name="Han C."/>
            <person name="Tapia R."/>
            <person name="Schmutz J."/>
            <person name="Larimer F."/>
            <person name="Land M."/>
            <person name="Hauser L."/>
            <person name="Kyrpides N."/>
            <person name="Kim E."/>
            <person name="Tebo B.M."/>
            <person name="Richardson P."/>
        </authorList>
    </citation>
    <scope>NUCLEOTIDE SEQUENCE [LARGE SCALE GENOMIC DNA]</scope>
    <source>
        <strain evidence="13 14">MI-1</strain>
    </source>
</reference>
<feature type="region of interest" description="G1" evidence="9">
    <location>
        <begin position="17"/>
        <end position="24"/>
    </location>
</feature>
<dbReference type="PROSITE" id="PS51713">
    <property type="entry name" value="G_ERA"/>
    <property type="match status" value="1"/>
</dbReference>
<dbReference type="FunFam" id="3.30.300.20:FF:000003">
    <property type="entry name" value="GTPase Era"/>
    <property type="match status" value="1"/>
</dbReference>
<dbReference type="RefSeq" id="WP_011878787.1">
    <property type="nucleotide sequence ID" value="NC_009253.1"/>
</dbReference>
<keyword evidence="3 8" id="KW-0690">Ribosome biogenesis</keyword>
<keyword evidence="8" id="KW-1003">Cell membrane</keyword>
<dbReference type="Gene3D" id="3.40.50.300">
    <property type="entry name" value="P-loop containing nucleotide triphosphate hydrolases"/>
    <property type="match status" value="1"/>
</dbReference>
<dbReference type="InterPro" id="IPR015946">
    <property type="entry name" value="KH_dom-like_a/b"/>
</dbReference>
<accession>A4J7D6</accession>
<evidence type="ECO:0000256" key="3">
    <source>
        <dbReference type="ARBA" id="ARBA00022517"/>
    </source>
</evidence>
<feature type="region of interest" description="G2" evidence="9">
    <location>
        <begin position="43"/>
        <end position="47"/>
    </location>
</feature>
<dbReference type="CDD" id="cd22534">
    <property type="entry name" value="KH-II_Era"/>
    <property type="match status" value="1"/>
</dbReference>
<dbReference type="OrthoDB" id="9805918at2"/>
<feature type="region of interest" description="G5" evidence="9">
    <location>
        <begin position="155"/>
        <end position="157"/>
    </location>
</feature>
<keyword evidence="6 8" id="KW-0342">GTP-binding</keyword>
<dbReference type="GO" id="GO:0070181">
    <property type="term" value="F:small ribosomal subunit rRNA binding"/>
    <property type="evidence" value="ECO:0007669"/>
    <property type="project" value="UniProtKB-UniRule"/>
</dbReference>
<evidence type="ECO:0000256" key="2">
    <source>
        <dbReference type="ARBA" id="ARBA00020484"/>
    </source>
</evidence>
<evidence type="ECO:0000256" key="4">
    <source>
        <dbReference type="ARBA" id="ARBA00022741"/>
    </source>
</evidence>
<dbReference type="Pfam" id="PF07650">
    <property type="entry name" value="KH_2"/>
    <property type="match status" value="1"/>
</dbReference>
<evidence type="ECO:0000259" key="11">
    <source>
        <dbReference type="PROSITE" id="PS50823"/>
    </source>
</evidence>
<dbReference type="GO" id="GO:0005525">
    <property type="term" value="F:GTP binding"/>
    <property type="evidence" value="ECO:0007669"/>
    <property type="project" value="UniProtKB-UniRule"/>
</dbReference>
<dbReference type="CDD" id="cd04163">
    <property type="entry name" value="Era"/>
    <property type="match status" value="1"/>
</dbReference>
<dbReference type="InterPro" id="IPR027417">
    <property type="entry name" value="P-loop_NTPase"/>
</dbReference>
<feature type="domain" description="Era-type G" evidence="12">
    <location>
        <begin position="9"/>
        <end position="176"/>
    </location>
</feature>
<dbReference type="Pfam" id="PF01926">
    <property type="entry name" value="MMR_HSR1"/>
    <property type="match status" value="1"/>
</dbReference>
<keyword evidence="8" id="KW-0963">Cytoplasm</keyword>
<feature type="binding site" evidence="8">
    <location>
        <begin position="126"/>
        <end position="129"/>
    </location>
    <ligand>
        <name>GTP</name>
        <dbReference type="ChEBI" id="CHEBI:37565"/>
    </ligand>
</feature>
<dbReference type="GO" id="GO:0005886">
    <property type="term" value="C:plasma membrane"/>
    <property type="evidence" value="ECO:0007669"/>
    <property type="project" value="UniProtKB-SubCell"/>
</dbReference>
<keyword evidence="4 8" id="KW-0547">Nucleotide-binding</keyword>
<dbReference type="Proteomes" id="UP000001556">
    <property type="component" value="Chromosome"/>
</dbReference>
<evidence type="ECO:0000313" key="14">
    <source>
        <dbReference type="Proteomes" id="UP000001556"/>
    </source>
</evidence>
<dbReference type="PRINTS" id="PR00326">
    <property type="entry name" value="GTP1OBG"/>
</dbReference>
<feature type="binding site" evidence="8">
    <location>
        <begin position="17"/>
        <end position="24"/>
    </location>
    <ligand>
        <name>GTP</name>
        <dbReference type="ChEBI" id="CHEBI:37565"/>
    </ligand>
</feature>
<dbReference type="SUPFAM" id="SSF54814">
    <property type="entry name" value="Prokaryotic type KH domain (KH-domain type II)"/>
    <property type="match status" value="1"/>
</dbReference>
<dbReference type="Gene3D" id="3.30.300.20">
    <property type="match status" value="1"/>
</dbReference>
<feature type="binding site" evidence="8">
    <location>
        <begin position="64"/>
        <end position="68"/>
    </location>
    <ligand>
        <name>GTP</name>
        <dbReference type="ChEBI" id="CHEBI:37565"/>
    </ligand>
</feature>
<dbReference type="HAMAP" id="MF_00367">
    <property type="entry name" value="GTPase_Era"/>
    <property type="match status" value="1"/>
</dbReference>
<organism evidence="13 14">
    <name type="scientific">Desulforamulus reducens (strain ATCC BAA-1160 / DSM 100696 / MI-1)</name>
    <name type="common">Desulfotomaculum reducens</name>
    <dbReference type="NCBI Taxonomy" id="349161"/>
    <lineage>
        <taxon>Bacteria</taxon>
        <taxon>Bacillati</taxon>
        <taxon>Bacillota</taxon>
        <taxon>Clostridia</taxon>
        <taxon>Eubacteriales</taxon>
        <taxon>Peptococcaceae</taxon>
        <taxon>Desulforamulus</taxon>
    </lineage>
</organism>
<comment type="subunit">
    <text evidence="8">Monomer.</text>
</comment>
<feature type="region of interest" description="G3" evidence="9">
    <location>
        <begin position="64"/>
        <end position="67"/>
    </location>
</feature>
<comment type="function">
    <text evidence="8">An essential GTPase that binds both GDP and GTP, with rapid nucleotide exchange. Plays a role in 16S rRNA processing and 30S ribosomal subunit biogenesis and possibly also in cell cycle regulation and energy metabolism.</text>
</comment>
<dbReference type="SUPFAM" id="SSF52540">
    <property type="entry name" value="P-loop containing nucleoside triphosphate hydrolases"/>
    <property type="match status" value="1"/>
</dbReference>
<evidence type="ECO:0000256" key="10">
    <source>
        <dbReference type="RuleBase" id="RU003761"/>
    </source>
</evidence>
<keyword evidence="7 8" id="KW-0472">Membrane</keyword>
<dbReference type="NCBIfam" id="NF000908">
    <property type="entry name" value="PRK00089.1"/>
    <property type="match status" value="1"/>
</dbReference>
<keyword evidence="5 8" id="KW-0694">RNA-binding</keyword>
<dbReference type="PROSITE" id="PS50823">
    <property type="entry name" value="KH_TYPE_2"/>
    <property type="match status" value="1"/>
</dbReference>
<protein>
    <recommendedName>
        <fullName evidence="2 8">GTPase Era</fullName>
    </recommendedName>
</protein>
<evidence type="ECO:0000256" key="7">
    <source>
        <dbReference type="ARBA" id="ARBA00023136"/>
    </source>
</evidence>
<dbReference type="InterPro" id="IPR005225">
    <property type="entry name" value="Small_GTP-bd"/>
</dbReference>
<dbReference type="PANTHER" id="PTHR42698">
    <property type="entry name" value="GTPASE ERA"/>
    <property type="match status" value="1"/>
</dbReference>
<dbReference type="GO" id="GO:0005829">
    <property type="term" value="C:cytosol"/>
    <property type="evidence" value="ECO:0007669"/>
    <property type="project" value="TreeGrafter"/>
</dbReference>
<dbReference type="EMBL" id="CP000612">
    <property type="protein sequence ID" value="ABO50989.1"/>
    <property type="molecule type" value="Genomic_DNA"/>
</dbReference>
<dbReference type="InterPro" id="IPR004044">
    <property type="entry name" value="KH_dom_type_2"/>
</dbReference>
<dbReference type="InterPro" id="IPR005662">
    <property type="entry name" value="GTPase_Era-like"/>
</dbReference>
<keyword evidence="14" id="KW-1185">Reference proteome</keyword>
<evidence type="ECO:0000256" key="9">
    <source>
        <dbReference type="PROSITE-ProRule" id="PRU01050"/>
    </source>
</evidence>
<keyword evidence="8" id="KW-0699">rRNA-binding</keyword>